<dbReference type="RefSeq" id="WP_202102511.1">
    <property type="nucleotide sequence ID" value="NZ_JAERTY010000004.1"/>
</dbReference>
<evidence type="ECO:0000256" key="1">
    <source>
        <dbReference type="ARBA" id="ARBA00004442"/>
    </source>
</evidence>
<dbReference type="Proteomes" id="UP000625283">
    <property type="component" value="Unassembled WGS sequence"/>
</dbReference>
<keyword evidence="3" id="KW-0732">Signal</keyword>
<evidence type="ECO:0000259" key="6">
    <source>
        <dbReference type="Pfam" id="PF07980"/>
    </source>
</evidence>
<protein>
    <submittedName>
        <fullName evidence="8">RagB/SusD family nutrient uptake outer membrane protein</fullName>
    </submittedName>
</protein>
<name>A0ABS1R233_9SPHI</name>
<dbReference type="Pfam" id="PF07980">
    <property type="entry name" value="SusD_RagB"/>
    <property type="match status" value="1"/>
</dbReference>
<dbReference type="PROSITE" id="PS51257">
    <property type="entry name" value="PROKAR_LIPOPROTEIN"/>
    <property type="match status" value="1"/>
</dbReference>
<dbReference type="SUPFAM" id="SSF48452">
    <property type="entry name" value="TPR-like"/>
    <property type="match status" value="1"/>
</dbReference>
<dbReference type="Gene3D" id="1.25.40.390">
    <property type="match status" value="1"/>
</dbReference>
<organism evidence="8 9">
    <name type="scientific">Sphingobacterium faecale</name>
    <dbReference type="NCBI Taxonomy" id="2803775"/>
    <lineage>
        <taxon>Bacteria</taxon>
        <taxon>Pseudomonadati</taxon>
        <taxon>Bacteroidota</taxon>
        <taxon>Sphingobacteriia</taxon>
        <taxon>Sphingobacteriales</taxon>
        <taxon>Sphingobacteriaceae</taxon>
        <taxon>Sphingobacterium</taxon>
    </lineage>
</organism>
<evidence type="ECO:0000256" key="5">
    <source>
        <dbReference type="ARBA" id="ARBA00023237"/>
    </source>
</evidence>
<dbReference type="InterPro" id="IPR033985">
    <property type="entry name" value="SusD-like_N"/>
</dbReference>
<evidence type="ECO:0000313" key="8">
    <source>
        <dbReference type="EMBL" id="MBL1408743.1"/>
    </source>
</evidence>
<evidence type="ECO:0000256" key="4">
    <source>
        <dbReference type="ARBA" id="ARBA00023136"/>
    </source>
</evidence>
<dbReference type="EMBL" id="JAERTY010000004">
    <property type="protein sequence ID" value="MBL1408743.1"/>
    <property type="molecule type" value="Genomic_DNA"/>
</dbReference>
<comment type="similarity">
    <text evidence="2">Belongs to the SusD family.</text>
</comment>
<dbReference type="Pfam" id="PF14322">
    <property type="entry name" value="SusD-like_3"/>
    <property type="match status" value="1"/>
</dbReference>
<evidence type="ECO:0000259" key="7">
    <source>
        <dbReference type="Pfam" id="PF14322"/>
    </source>
</evidence>
<feature type="domain" description="SusD-like N-terminal" evidence="7">
    <location>
        <begin position="89"/>
        <end position="215"/>
    </location>
</feature>
<comment type="subcellular location">
    <subcellularLocation>
        <location evidence="1">Cell outer membrane</location>
    </subcellularLocation>
</comment>
<keyword evidence="9" id="KW-1185">Reference proteome</keyword>
<keyword evidence="5" id="KW-0998">Cell outer membrane</keyword>
<keyword evidence="4" id="KW-0472">Membrane</keyword>
<dbReference type="InterPro" id="IPR011990">
    <property type="entry name" value="TPR-like_helical_dom_sf"/>
</dbReference>
<dbReference type="InterPro" id="IPR012944">
    <property type="entry name" value="SusD_RagB_dom"/>
</dbReference>
<evidence type="ECO:0000256" key="2">
    <source>
        <dbReference type="ARBA" id="ARBA00006275"/>
    </source>
</evidence>
<accession>A0ABS1R233</accession>
<proteinExistence type="inferred from homology"/>
<sequence length="510" mass="58011">MKSIYLILCIGIFGNVVTGCKKLDPIIYNEYSPSNFPKTEADVQAMVLSCYQPLNSWNTLGVQFWLENMTNTVIGAYGLQLACRRMDYDVNTQDLSKYYYNSSQISRATLVIDAIENSDLSEEVKKRYIAEVRCARAFLMYLLYDIYGGLVIAPVDILKNPLKDTPLPRATNQETAEFIESDLLAAIDGLPYPNATVYGRLNKGVANMLLIRLYLKETMQYQFGLDGSVSSITKRPEYYTKVEALCRELMKGEYGYALAANYTDLFTVGKQNATRTEMIFAIPSSITGPNTHYWQLQIMPTNLVSSRGGNLAGWQTLSGYWAFYDSFEPSDTRKTYMLEEYLNTDGQMQNRANPGEPLKFGPVPLKYFVDPDINKQSLMSLADRVFFRYADVYLSLAEALVYKPGGQVNQEVVDLLNVIRRRANLGEISLSDIPTYERFQEIILLERAHELWCENGQYRADLIRFDKLLDVILEINGGQAPRAKKYKYLWPIPHDVIVDGKGKVNQNPGY</sequence>
<reference evidence="8 9" key="1">
    <citation type="submission" date="2021-01" db="EMBL/GenBank/DDBJ databases">
        <title>C459-1 draft genome sequence.</title>
        <authorList>
            <person name="Zhang X.-F."/>
        </authorList>
    </citation>
    <scope>NUCLEOTIDE SEQUENCE [LARGE SCALE GENOMIC DNA]</scope>
    <source>
        <strain evidence="9">C459-1</strain>
    </source>
</reference>
<feature type="domain" description="RagB/SusD" evidence="6">
    <location>
        <begin position="360"/>
        <end position="510"/>
    </location>
</feature>
<gene>
    <name evidence="8" type="ORF">JKG61_08285</name>
</gene>
<comment type="caution">
    <text evidence="8">The sequence shown here is derived from an EMBL/GenBank/DDBJ whole genome shotgun (WGS) entry which is preliminary data.</text>
</comment>
<evidence type="ECO:0000313" key="9">
    <source>
        <dbReference type="Proteomes" id="UP000625283"/>
    </source>
</evidence>
<evidence type="ECO:0000256" key="3">
    <source>
        <dbReference type="ARBA" id="ARBA00022729"/>
    </source>
</evidence>